<name>A0A841A8V3_9MICO</name>
<dbReference type="GO" id="GO:0006281">
    <property type="term" value="P:DNA repair"/>
    <property type="evidence" value="ECO:0007669"/>
    <property type="project" value="InterPro"/>
</dbReference>
<evidence type="ECO:0000259" key="3">
    <source>
        <dbReference type="Pfam" id="PF01035"/>
    </source>
</evidence>
<dbReference type="Pfam" id="PF01035">
    <property type="entry name" value="DNA_binding_1"/>
    <property type="match status" value="1"/>
</dbReference>
<dbReference type="GO" id="GO:0003824">
    <property type="term" value="F:catalytic activity"/>
    <property type="evidence" value="ECO:0007669"/>
    <property type="project" value="InterPro"/>
</dbReference>
<protein>
    <submittedName>
        <fullName evidence="4">Alkylated DNA nucleotide flippase Atl1</fullName>
    </submittedName>
</protein>
<proteinExistence type="predicted"/>
<accession>A0A841A8V3</accession>
<dbReference type="EMBL" id="JACHLZ010000001">
    <property type="protein sequence ID" value="MBB5830367.1"/>
    <property type="molecule type" value="Genomic_DNA"/>
</dbReference>
<dbReference type="InterPro" id="IPR014048">
    <property type="entry name" value="MethylDNA_cys_MeTrfase_DNA-bd"/>
</dbReference>
<dbReference type="RefSeq" id="WP_376768812.1">
    <property type="nucleotide sequence ID" value="NZ_JACHLZ010000001.1"/>
</dbReference>
<comment type="caution">
    <text evidence="4">The sequence shown here is derived from an EMBL/GenBank/DDBJ whole genome shotgun (WGS) entry which is preliminary data.</text>
</comment>
<feature type="domain" description="Methylated-DNA-[protein]-cysteine S-methyltransferase DNA binding" evidence="3">
    <location>
        <begin position="16"/>
        <end position="69"/>
    </location>
</feature>
<dbReference type="InterPro" id="IPR036388">
    <property type="entry name" value="WH-like_DNA-bd_sf"/>
</dbReference>
<evidence type="ECO:0000256" key="2">
    <source>
        <dbReference type="SAM" id="MobiDB-lite"/>
    </source>
</evidence>
<keyword evidence="1" id="KW-0227">DNA damage</keyword>
<evidence type="ECO:0000313" key="5">
    <source>
        <dbReference type="Proteomes" id="UP000588158"/>
    </source>
</evidence>
<dbReference type="AlphaFoldDB" id="A0A841A8V3"/>
<evidence type="ECO:0000256" key="1">
    <source>
        <dbReference type="ARBA" id="ARBA00022763"/>
    </source>
</evidence>
<reference evidence="4 5" key="1">
    <citation type="submission" date="2020-08" db="EMBL/GenBank/DDBJ databases">
        <title>Sequencing the genomes of 1000 actinobacteria strains.</title>
        <authorList>
            <person name="Klenk H.-P."/>
        </authorList>
    </citation>
    <scope>NUCLEOTIDE SEQUENCE [LARGE SCALE GENOMIC DNA]</scope>
    <source>
        <strain evidence="4 5">DSM 28796</strain>
    </source>
</reference>
<gene>
    <name evidence="4" type="ORF">HNR70_000180</name>
</gene>
<dbReference type="SUPFAM" id="SSF46767">
    <property type="entry name" value="Methylated DNA-protein cysteine methyltransferase, C-terminal domain"/>
    <property type="match status" value="1"/>
</dbReference>
<sequence>MADPAPRTRMDDLTVERVLRVVEAIPPGRVAAYGEVGAVVGVGPRLVGRILRTWGAGVPWWRVTSASGDHPLLERARPHWDEEGIAVAPHGRGCRMKDFGADLERLRTDAAPALAELETDELEADQLGTAEEPPAPQSTGTSSRK</sequence>
<dbReference type="Gene3D" id="1.10.10.10">
    <property type="entry name" value="Winged helix-like DNA-binding domain superfamily/Winged helix DNA-binding domain"/>
    <property type="match status" value="1"/>
</dbReference>
<evidence type="ECO:0000313" key="4">
    <source>
        <dbReference type="EMBL" id="MBB5830367.1"/>
    </source>
</evidence>
<dbReference type="InterPro" id="IPR052520">
    <property type="entry name" value="ATL_DNA_repair"/>
</dbReference>
<dbReference type="InterPro" id="IPR036217">
    <property type="entry name" value="MethylDNA_cys_MeTrfase_DNAb"/>
</dbReference>
<organism evidence="4 5">
    <name type="scientific">Brachybacterium aquaticum</name>
    <dbReference type="NCBI Taxonomy" id="1432564"/>
    <lineage>
        <taxon>Bacteria</taxon>
        <taxon>Bacillati</taxon>
        <taxon>Actinomycetota</taxon>
        <taxon>Actinomycetes</taxon>
        <taxon>Micrococcales</taxon>
        <taxon>Dermabacteraceae</taxon>
        <taxon>Brachybacterium</taxon>
    </lineage>
</organism>
<dbReference type="Proteomes" id="UP000588158">
    <property type="component" value="Unassembled WGS sequence"/>
</dbReference>
<dbReference type="PANTHER" id="PTHR42942:SF1">
    <property type="entry name" value="ALKYLTRANSFERASE-LIKE PROTEIN 1"/>
    <property type="match status" value="1"/>
</dbReference>
<feature type="region of interest" description="Disordered" evidence="2">
    <location>
        <begin position="110"/>
        <end position="145"/>
    </location>
</feature>
<dbReference type="PANTHER" id="PTHR42942">
    <property type="entry name" value="6-O-METHYLGUANINE DNA METHYLTRANSFERASE"/>
    <property type="match status" value="1"/>
</dbReference>
<keyword evidence="5" id="KW-1185">Reference proteome</keyword>